<dbReference type="AlphaFoldDB" id="A0ABD3TYZ6"/>
<sequence length="205" mass="22987">MYYGTLCILLTVKRFKIYFAHALKKNTTLSYAFQILFCIIELMKQNSFEVFCYCQILEEVCQRNGWGVPSYQLHSTITTDGSGDMQLFLFKVTIPAMPSTPFQPNKLSKSIDEAKIIAAEYTLTQLGIPLDGSEQLINPYQGRPIPLPIPVVTSAPGKMPQPVPSLPHMTDYQQYHYHHAAAAAGSGYPTVSQASYQSEFKPYTT</sequence>
<keyword evidence="2" id="KW-1185">Reference proteome</keyword>
<accession>A0ABD3TYZ6</accession>
<proteinExistence type="predicted"/>
<dbReference type="Pfam" id="PF14709">
    <property type="entry name" value="DND1_DSRM"/>
    <property type="match status" value="1"/>
</dbReference>
<dbReference type="SUPFAM" id="SSF54768">
    <property type="entry name" value="dsRNA-binding domain-like"/>
    <property type="match status" value="1"/>
</dbReference>
<evidence type="ECO:0000313" key="2">
    <source>
        <dbReference type="Proteomes" id="UP001634394"/>
    </source>
</evidence>
<name>A0ABD3TYZ6_SINWO</name>
<comment type="caution">
    <text evidence="1">The sequence shown here is derived from an EMBL/GenBank/DDBJ whole genome shotgun (WGS) entry which is preliminary data.</text>
</comment>
<protein>
    <recommendedName>
        <fullName evidence="3">DRBM domain-containing protein</fullName>
    </recommendedName>
</protein>
<reference evidence="1 2" key="1">
    <citation type="submission" date="2024-11" db="EMBL/GenBank/DDBJ databases">
        <title>Chromosome-level genome assembly of the freshwater bivalve Anodonta woodiana.</title>
        <authorList>
            <person name="Chen X."/>
        </authorList>
    </citation>
    <scope>NUCLEOTIDE SEQUENCE [LARGE SCALE GENOMIC DNA]</scope>
    <source>
        <strain evidence="1">MN2024</strain>
        <tissue evidence="1">Gills</tissue>
    </source>
</reference>
<dbReference type="Proteomes" id="UP001634394">
    <property type="component" value="Unassembled WGS sequence"/>
</dbReference>
<dbReference type="EMBL" id="JBJQND010000017">
    <property type="protein sequence ID" value="KAL3842384.1"/>
    <property type="molecule type" value="Genomic_DNA"/>
</dbReference>
<dbReference type="Gene3D" id="3.30.160.20">
    <property type="match status" value="1"/>
</dbReference>
<evidence type="ECO:0008006" key="3">
    <source>
        <dbReference type="Google" id="ProtNLM"/>
    </source>
</evidence>
<evidence type="ECO:0000313" key="1">
    <source>
        <dbReference type="EMBL" id="KAL3842384.1"/>
    </source>
</evidence>
<organism evidence="1 2">
    <name type="scientific">Sinanodonta woodiana</name>
    <name type="common">Chinese pond mussel</name>
    <name type="synonym">Anodonta woodiana</name>
    <dbReference type="NCBI Taxonomy" id="1069815"/>
    <lineage>
        <taxon>Eukaryota</taxon>
        <taxon>Metazoa</taxon>
        <taxon>Spiralia</taxon>
        <taxon>Lophotrochozoa</taxon>
        <taxon>Mollusca</taxon>
        <taxon>Bivalvia</taxon>
        <taxon>Autobranchia</taxon>
        <taxon>Heteroconchia</taxon>
        <taxon>Palaeoheterodonta</taxon>
        <taxon>Unionida</taxon>
        <taxon>Unionoidea</taxon>
        <taxon>Unionidae</taxon>
        <taxon>Unioninae</taxon>
        <taxon>Sinanodonta</taxon>
    </lineage>
</organism>
<gene>
    <name evidence="1" type="ORF">ACJMK2_020404</name>
</gene>